<dbReference type="GO" id="GO:0085020">
    <property type="term" value="P:protein K6-linked ubiquitination"/>
    <property type="evidence" value="ECO:0007669"/>
    <property type="project" value="TreeGrafter"/>
</dbReference>
<gene>
    <name evidence="5" type="ORF">K437DRAFT_253981</name>
</gene>
<dbReference type="InParanoid" id="A0A066WJ44"/>
<dbReference type="GeneID" id="25263729"/>
<dbReference type="OMA" id="HICAMYG"/>
<dbReference type="InterPro" id="IPR002110">
    <property type="entry name" value="Ankyrin_rpt"/>
</dbReference>
<dbReference type="OrthoDB" id="9995210at2759"/>
<keyword evidence="6" id="KW-1185">Reference proteome</keyword>
<dbReference type="RefSeq" id="XP_013245417.1">
    <property type="nucleotide sequence ID" value="XM_013389963.1"/>
</dbReference>
<dbReference type="PROSITE" id="PS50088">
    <property type="entry name" value="ANK_REPEAT"/>
    <property type="match status" value="2"/>
</dbReference>
<dbReference type="SUPFAM" id="SSF48403">
    <property type="entry name" value="Ankyrin repeat"/>
    <property type="match status" value="1"/>
</dbReference>
<organism evidence="5 6">
    <name type="scientific">Tilletiaria anomala (strain ATCC 24038 / CBS 436.72 / UBC 951)</name>
    <dbReference type="NCBI Taxonomy" id="1037660"/>
    <lineage>
        <taxon>Eukaryota</taxon>
        <taxon>Fungi</taxon>
        <taxon>Dikarya</taxon>
        <taxon>Basidiomycota</taxon>
        <taxon>Ustilaginomycotina</taxon>
        <taxon>Exobasidiomycetes</taxon>
        <taxon>Georgefischeriales</taxon>
        <taxon>Tilletiariaceae</taxon>
        <taxon>Tilletiaria</taxon>
    </lineage>
</organism>
<feature type="repeat" description="ANK" evidence="3">
    <location>
        <begin position="44"/>
        <end position="76"/>
    </location>
</feature>
<dbReference type="PRINTS" id="PR01415">
    <property type="entry name" value="ANKYRIN"/>
</dbReference>
<feature type="repeat" description="ANK" evidence="3">
    <location>
        <begin position="78"/>
        <end position="114"/>
    </location>
</feature>
<dbReference type="PROSITE" id="PS50297">
    <property type="entry name" value="ANK_REP_REGION"/>
    <property type="match status" value="2"/>
</dbReference>
<reference evidence="5 6" key="1">
    <citation type="submission" date="2014-05" db="EMBL/GenBank/DDBJ databases">
        <title>Draft genome sequence of a rare smut relative, Tilletiaria anomala UBC 951.</title>
        <authorList>
            <consortium name="DOE Joint Genome Institute"/>
            <person name="Toome M."/>
            <person name="Kuo A."/>
            <person name="Henrissat B."/>
            <person name="Lipzen A."/>
            <person name="Tritt A."/>
            <person name="Yoshinaga Y."/>
            <person name="Zane M."/>
            <person name="Barry K."/>
            <person name="Grigoriev I.V."/>
            <person name="Spatafora J.W."/>
            <person name="Aimea M.C."/>
        </authorList>
    </citation>
    <scope>NUCLEOTIDE SEQUENCE [LARGE SCALE GENOMIC DNA]</scope>
    <source>
        <strain evidence="5 6">UBC 951</strain>
    </source>
</reference>
<dbReference type="InterPro" id="IPR036770">
    <property type="entry name" value="Ankyrin_rpt-contain_sf"/>
</dbReference>
<dbReference type="SMART" id="SM00248">
    <property type="entry name" value="ANK"/>
    <property type="match status" value="3"/>
</dbReference>
<comment type="caution">
    <text evidence="5">The sequence shown here is derived from an EMBL/GenBank/DDBJ whole genome shotgun (WGS) entry which is preliminary data.</text>
</comment>
<dbReference type="FunCoup" id="A0A066WJ44">
    <property type="interactions" value="16"/>
</dbReference>
<feature type="compositionally biased region" description="Acidic residues" evidence="4">
    <location>
        <begin position="152"/>
        <end position="167"/>
    </location>
</feature>
<name>A0A066WJ44_TILAU</name>
<dbReference type="HOGENOM" id="CLU_097653_1_0_1"/>
<dbReference type="STRING" id="1037660.A0A066WJ44"/>
<dbReference type="AlphaFoldDB" id="A0A066WJ44"/>
<keyword evidence="1" id="KW-0677">Repeat</keyword>
<dbReference type="EMBL" id="JMSN01000008">
    <property type="protein sequence ID" value="KDN52578.1"/>
    <property type="molecule type" value="Genomic_DNA"/>
</dbReference>
<feature type="region of interest" description="Disordered" evidence="4">
    <location>
        <begin position="108"/>
        <end position="127"/>
    </location>
</feature>
<dbReference type="PANTHER" id="PTHR24171">
    <property type="entry name" value="ANKYRIN REPEAT DOMAIN-CONTAINING PROTEIN 39-RELATED"/>
    <property type="match status" value="1"/>
</dbReference>
<dbReference type="Pfam" id="PF12796">
    <property type="entry name" value="Ank_2"/>
    <property type="match status" value="1"/>
</dbReference>
<evidence type="ECO:0000313" key="6">
    <source>
        <dbReference type="Proteomes" id="UP000027361"/>
    </source>
</evidence>
<sequence>MAETEGANNNQRLLFAARTDNIELLQEVLSAPEGSYDINFQDGLGMTALHYAASSASTSVLPELLEQEVDVDLHSRLEGNTPLHEAIKVEHEEARNWIVEQLLEAGADPREVNKEGDKPADIVSAATPLGQQLKDTLRKAEAIASISTADIANDDDDDDDGPPSDED</sequence>
<feature type="region of interest" description="Disordered" evidence="4">
    <location>
        <begin position="145"/>
        <end position="167"/>
    </location>
</feature>
<dbReference type="Proteomes" id="UP000027361">
    <property type="component" value="Unassembled WGS sequence"/>
</dbReference>
<evidence type="ECO:0000313" key="5">
    <source>
        <dbReference type="EMBL" id="KDN52578.1"/>
    </source>
</evidence>
<keyword evidence="2 3" id="KW-0040">ANK repeat</keyword>
<evidence type="ECO:0000256" key="2">
    <source>
        <dbReference type="ARBA" id="ARBA00023043"/>
    </source>
</evidence>
<dbReference type="PANTHER" id="PTHR24171:SF8">
    <property type="entry name" value="BRCA1-ASSOCIATED RING DOMAIN PROTEIN 1"/>
    <property type="match status" value="1"/>
</dbReference>
<feature type="compositionally biased region" description="Basic and acidic residues" evidence="4">
    <location>
        <begin position="108"/>
        <end position="120"/>
    </location>
</feature>
<proteinExistence type="predicted"/>
<evidence type="ECO:0000256" key="3">
    <source>
        <dbReference type="PROSITE-ProRule" id="PRU00023"/>
    </source>
</evidence>
<accession>A0A066WJ44</accession>
<dbReference type="Gene3D" id="1.25.40.20">
    <property type="entry name" value="Ankyrin repeat-containing domain"/>
    <property type="match status" value="1"/>
</dbReference>
<protein>
    <submittedName>
        <fullName evidence="5">Ankyrin</fullName>
    </submittedName>
</protein>
<evidence type="ECO:0000256" key="1">
    <source>
        <dbReference type="ARBA" id="ARBA00022737"/>
    </source>
</evidence>
<evidence type="ECO:0000256" key="4">
    <source>
        <dbReference type="SAM" id="MobiDB-lite"/>
    </source>
</evidence>
<dbReference type="GO" id="GO:0004842">
    <property type="term" value="F:ubiquitin-protein transferase activity"/>
    <property type="evidence" value="ECO:0007669"/>
    <property type="project" value="TreeGrafter"/>
</dbReference>